<gene>
    <name evidence="2" type="ORF">MLIT_47870</name>
</gene>
<evidence type="ECO:0000313" key="2">
    <source>
        <dbReference type="EMBL" id="BBY19195.1"/>
    </source>
</evidence>
<dbReference type="AlphaFoldDB" id="A0AAD1INV4"/>
<accession>A0AAD1INV4</accession>
<organism evidence="2 3">
    <name type="scientific">Mycolicibacterium litorale</name>
    <dbReference type="NCBI Taxonomy" id="758802"/>
    <lineage>
        <taxon>Bacteria</taxon>
        <taxon>Bacillati</taxon>
        <taxon>Actinomycetota</taxon>
        <taxon>Actinomycetes</taxon>
        <taxon>Mycobacteriales</taxon>
        <taxon>Mycobacteriaceae</taxon>
        <taxon>Mycolicibacterium</taxon>
    </lineage>
</organism>
<dbReference type="Proteomes" id="UP000466607">
    <property type="component" value="Chromosome"/>
</dbReference>
<dbReference type="RefSeq" id="WP_134056844.1">
    <property type="nucleotide sequence ID" value="NZ_AP022586.1"/>
</dbReference>
<evidence type="ECO:0000313" key="3">
    <source>
        <dbReference type="Proteomes" id="UP000466607"/>
    </source>
</evidence>
<name>A0AAD1INV4_9MYCO</name>
<proteinExistence type="predicted"/>
<feature type="region of interest" description="Disordered" evidence="1">
    <location>
        <begin position="24"/>
        <end position="57"/>
    </location>
</feature>
<feature type="compositionally biased region" description="Basic and acidic residues" evidence="1">
    <location>
        <begin position="47"/>
        <end position="57"/>
    </location>
</feature>
<evidence type="ECO:0000256" key="1">
    <source>
        <dbReference type="SAM" id="MobiDB-lite"/>
    </source>
</evidence>
<keyword evidence="3" id="KW-1185">Reference proteome</keyword>
<reference evidence="2 3" key="1">
    <citation type="journal article" date="2019" name="Emerg. Microbes Infect.">
        <title>Comprehensive subspecies identification of 175 nontuberculous mycobacteria species based on 7547 genomic profiles.</title>
        <authorList>
            <person name="Matsumoto Y."/>
            <person name="Kinjo T."/>
            <person name="Motooka D."/>
            <person name="Nabeya D."/>
            <person name="Jung N."/>
            <person name="Uechi K."/>
            <person name="Horii T."/>
            <person name="Iida T."/>
            <person name="Fujita J."/>
            <person name="Nakamura S."/>
        </authorList>
    </citation>
    <scope>NUCLEOTIDE SEQUENCE [LARGE SCALE GENOMIC DNA]</scope>
    <source>
        <strain evidence="2 3">JCM 17423</strain>
    </source>
</reference>
<sequence length="57" mass="5989">MTIGKTIAHHAEATKGAAKKLIGRASGVTRLRTQGRAGQAKGNSKQSGEKVKDAFRL</sequence>
<dbReference type="EMBL" id="AP022586">
    <property type="protein sequence ID" value="BBY19195.1"/>
    <property type="molecule type" value="Genomic_DNA"/>
</dbReference>
<protein>
    <submittedName>
        <fullName evidence="2">CsbD family protein</fullName>
    </submittedName>
</protein>